<gene>
    <name evidence="1" type="ORF">MM415B04426_0008</name>
</gene>
<name>A0A6M3LII9_9ZZZZ</name>
<proteinExistence type="predicted"/>
<protein>
    <submittedName>
        <fullName evidence="1">Uncharacterized protein</fullName>
    </submittedName>
</protein>
<reference evidence="1" key="1">
    <citation type="submission" date="2020-03" db="EMBL/GenBank/DDBJ databases">
        <title>The deep terrestrial virosphere.</title>
        <authorList>
            <person name="Holmfeldt K."/>
            <person name="Nilsson E."/>
            <person name="Simone D."/>
            <person name="Lopez-Fernandez M."/>
            <person name="Wu X."/>
            <person name="de Brujin I."/>
            <person name="Lundin D."/>
            <person name="Andersson A."/>
            <person name="Bertilsson S."/>
            <person name="Dopson M."/>
        </authorList>
    </citation>
    <scope>NUCLEOTIDE SEQUENCE</scope>
    <source>
        <strain evidence="1">MM415B04426</strain>
    </source>
</reference>
<dbReference type="AlphaFoldDB" id="A0A6M3LII9"/>
<evidence type="ECO:0000313" key="1">
    <source>
        <dbReference type="EMBL" id="QJA92898.1"/>
    </source>
</evidence>
<organism evidence="1">
    <name type="scientific">viral metagenome</name>
    <dbReference type="NCBI Taxonomy" id="1070528"/>
    <lineage>
        <taxon>unclassified sequences</taxon>
        <taxon>metagenomes</taxon>
        <taxon>organismal metagenomes</taxon>
    </lineage>
</organism>
<dbReference type="EMBL" id="MT143105">
    <property type="protein sequence ID" value="QJA92898.1"/>
    <property type="molecule type" value="Genomic_DNA"/>
</dbReference>
<sequence>MEENEVVNKPSIDEVRDELCSDFCRNLCPDALEDYYCPDHECPVWVAITSLMELLTKSKK</sequence>
<accession>A0A6M3LII9</accession>